<accession>A0A1V3IPR7</accession>
<sequence>MNIDMNNLNETEVTAITARIRQLNGENVSPIPYVMSCIEELSVVFNTMPEAQRNELTKARNELLFLRLHFTELKDEAIKARLAKKPLSDEEMVKVGLMVAAAESILDILNTLQNAADMRLMAISKNGLEIMGGYNGTIN</sequence>
<organism evidence="1 2">
    <name type="scientific">Rodentibacter trehalosifermentans</name>
    <dbReference type="NCBI Taxonomy" id="1908263"/>
    <lineage>
        <taxon>Bacteria</taxon>
        <taxon>Pseudomonadati</taxon>
        <taxon>Pseudomonadota</taxon>
        <taxon>Gammaproteobacteria</taxon>
        <taxon>Pasteurellales</taxon>
        <taxon>Pasteurellaceae</taxon>
        <taxon>Rodentibacter</taxon>
    </lineage>
</organism>
<proteinExistence type="predicted"/>
<dbReference type="AlphaFoldDB" id="A0A1V3IPR7"/>
<protein>
    <submittedName>
        <fullName evidence="1">Uncharacterized protein</fullName>
    </submittedName>
</protein>
<comment type="caution">
    <text evidence="1">The sequence shown here is derived from an EMBL/GenBank/DDBJ whole genome shotgun (WGS) entry which is preliminary data.</text>
</comment>
<reference evidence="1 2" key="1">
    <citation type="submission" date="2016-10" db="EMBL/GenBank/DDBJ databases">
        <title>Rodentibacter gen. nov. and new species.</title>
        <authorList>
            <person name="Christensen H."/>
        </authorList>
    </citation>
    <scope>NUCLEOTIDE SEQUENCE [LARGE SCALE GENOMIC DNA]</scope>
    <source>
        <strain evidence="1 2">H1983213011</strain>
    </source>
</reference>
<evidence type="ECO:0000313" key="2">
    <source>
        <dbReference type="Proteomes" id="UP000188728"/>
    </source>
</evidence>
<name>A0A1V3IPR7_9PAST</name>
<gene>
    <name evidence="1" type="ORF">BKK51_09520</name>
</gene>
<evidence type="ECO:0000313" key="1">
    <source>
        <dbReference type="EMBL" id="OOF44238.1"/>
    </source>
</evidence>
<dbReference type="Proteomes" id="UP000188728">
    <property type="component" value="Unassembled WGS sequence"/>
</dbReference>
<dbReference type="EMBL" id="MLHK01000056">
    <property type="protein sequence ID" value="OOF44238.1"/>
    <property type="molecule type" value="Genomic_DNA"/>
</dbReference>
<dbReference type="RefSeq" id="WP_077419768.1">
    <property type="nucleotide sequence ID" value="NZ_MLHK01000056.1"/>
</dbReference>